<name>A0A6L2NHG8_TANCI</name>
<dbReference type="PANTHER" id="PTHR11439">
    <property type="entry name" value="GAG-POL-RELATED RETROTRANSPOSON"/>
    <property type="match status" value="1"/>
</dbReference>
<dbReference type="Pfam" id="PF07727">
    <property type="entry name" value="RVT_2"/>
    <property type="match status" value="1"/>
</dbReference>
<reference evidence="3" key="1">
    <citation type="journal article" date="2019" name="Sci. Rep.">
        <title>Draft genome of Tanacetum cinerariifolium, the natural source of mosquito coil.</title>
        <authorList>
            <person name="Yamashiro T."/>
            <person name="Shiraishi A."/>
            <person name="Satake H."/>
            <person name="Nakayama K."/>
        </authorList>
    </citation>
    <scope>NUCLEOTIDE SEQUENCE</scope>
</reference>
<feature type="domain" description="Reverse transcriptase Ty1/copia-type" evidence="2">
    <location>
        <begin position="119"/>
        <end position="254"/>
    </location>
</feature>
<accession>A0A6L2NHG8</accession>
<protein>
    <submittedName>
        <fullName evidence="3">Retrovirus-related Pol polyprotein from transposon TNT 1-94</fullName>
    </submittedName>
</protein>
<organism evidence="3">
    <name type="scientific">Tanacetum cinerariifolium</name>
    <name type="common">Dalmatian daisy</name>
    <name type="synonym">Chrysanthemum cinerariifolium</name>
    <dbReference type="NCBI Taxonomy" id="118510"/>
    <lineage>
        <taxon>Eukaryota</taxon>
        <taxon>Viridiplantae</taxon>
        <taxon>Streptophyta</taxon>
        <taxon>Embryophyta</taxon>
        <taxon>Tracheophyta</taxon>
        <taxon>Spermatophyta</taxon>
        <taxon>Magnoliopsida</taxon>
        <taxon>eudicotyledons</taxon>
        <taxon>Gunneridae</taxon>
        <taxon>Pentapetalae</taxon>
        <taxon>asterids</taxon>
        <taxon>campanulids</taxon>
        <taxon>Asterales</taxon>
        <taxon>Asteraceae</taxon>
        <taxon>Asteroideae</taxon>
        <taxon>Anthemideae</taxon>
        <taxon>Anthemidinae</taxon>
        <taxon>Tanacetum</taxon>
    </lineage>
</organism>
<comment type="caution">
    <text evidence="3">The sequence shown here is derived from an EMBL/GenBank/DDBJ whole genome shotgun (WGS) entry which is preliminary data.</text>
</comment>
<dbReference type="EMBL" id="BKCJ010009146">
    <property type="protein sequence ID" value="GEU85623.1"/>
    <property type="molecule type" value="Genomic_DNA"/>
</dbReference>
<keyword evidence="1" id="KW-0175">Coiled coil</keyword>
<evidence type="ECO:0000256" key="1">
    <source>
        <dbReference type="SAM" id="Coils"/>
    </source>
</evidence>
<gene>
    <name evidence="3" type="ORF">Tci_057601</name>
</gene>
<evidence type="ECO:0000259" key="2">
    <source>
        <dbReference type="Pfam" id="PF07727"/>
    </source>
</evidence>
<sequence>MLLAMKDEAERNLKNEENDFLLDNSYGEDTIEELTALGLGYKNPKRLKKAIVAQLKMYDVEMLHSAKLNIDSPDSEETLKDAEESRLKMRNKMNLKELKEELIEEVQEMLNIFEPIEHKVNEKWIWKNKTFVENMVIRNKSRLVTKGYGQEEGIDFEESFAPVVRLEAVGIFMAYATHKNVPIYQMDVKMAFLNGPLKEEVFVRQPNGFVDPDFPNHVCRLKKALYGLKQAPRAWYDKLSSFLIEHYFTKEYTMDFLKQHGMEKCDTISTSTATAKLDADLQDLTGCNDDFKRTSGGIQFLGDKLVSWSSKKQDCTTMSNAEAECFSNNGGRLSPQESIMNSARVDIITLLVCEKITGGNNSGQQEVVKCFNCQMEGYMARQGPKPKRKKDATWFRDKVLLVEA</sequence>
<dbReference type="InterPro" id="IPR043502">
    <property type="entry name" value="DNA/RNA_pol_sf"/>
</dbReference>
<dbReference type="PANTHER" id="PTHR11439:SF509">
    <property type="entry name" value="RNA-DIRECTED DNA POLYMERASE"/>
    <property type="match status" value="1"/>
</dbReference>
<feature type="coiled-coil region" evidence="1">
    <location>
        <begin position="79"/>
        <end position="112"/>
    </location>
</feature>
<dbReference type="InterPro" id="IPR013103">
    <property type="entry name" value="RVT_2"/>
</dbReference>
<dbReference type="AlphaFoldDB" id="A0A6L2NHG8"/>
<evidence type="ECO:0000313" key="3">
    <source>
        <dbReference type="EMBL" id="GEU85623.1"/>
    </source>
</evidence>
<dbReference type="SUPFAM" id="SSF56672">
    <property type="entry name" value="DNA/RNA polymerases"/>
    <property type="match status" value="1"/>
</dbReference>
<proteinExistence type="predicted"/>